<dbReference type="Gene3D" id="3.30.465.10">
    <property type="match status" value="1"/>
</dbReference>
<comment type="similarity">
    <text evidence="1">Belongs to the oxygen-dependent FAD-linked oxidoreductase family.</text>
</comment>
<evidence type="ECO:0000256" key="5">
    <source>
        <dbReference type="SAM" id="SignalP"/>
    </source>
</evidence>
<dbReference type="GO" id="GO:0071949">
    <property type="term" value="F:FAD binding"/>
    <property type="evidence" value="ECO:0007669"/>
    <property type="project" value="InterPro"/>
</dbReference>
<dbReference type="EMBL" id="QPFP01000051">
    <property type="protein sequence ID" value="TEB26039.1"/>
    <property type="molecule type" value="Genomic_DNA"/>
</dbReference>
<dbReference type="OrthoDB" id="2151789at2759"/>
<feature type="signal peptide" evidence="5">
    <location>
        <begin position="1"/>
        <end position="29"/>
    </location>
</feature>
<dbReference type="InterPro" id="IPR006094">
    <property type="entry name" value="Oxid_FAD_bind_N"/>
</dbReference>
<comment type="caution">
    <text evidence="7">The sequence shown here is derived from an EMBL/GenBank/DDBJ whole genome shotgun (WGS) entry which is preliminary data.</text>
</comment>
<organism evidence="7 8">
    <name type="scientific">Coprinellus micaceus</name>
    <name type="common">Glistening ink-cap mushroom</name>
    <name type="synonym">Coprinus micaceus</name>
    <dbReference type="NCBI Taxonomy" id="71717"/>
    <lineage>
        <taxon>Eukaryota</taxon>
        <taxon>Fungi</taxon>
        <taxon>Dikarya</taxon>
        <taxon>Basidiomycota</taxon>
        <taxon>Agaricomycotina</taxon>
        <taxon>Agaricomycetes</taxon>
        <taxon>Agaricomycetidae</taxon>
        <taxon>Agaricales</taxon>
        <taxon>Agaricineae</taxon>
        <taxon>Psathyrellaceae</taxon>
        <taxon>Coprinellus</taxon>
    </lineage>
</organism>
<keyword evidence="2" id="KW-0285">Flavoprotein</keyword>
<keyword evidence="3" id="KW-0274">FAD</keyword>
<evidence type="ECO:0000259" key="6">
    <source>
        <dbReference type="PROSITE" id="PS51387"/>
    </source>
</evidence>
<sequence length="539" mass="57412">MLQLQLLKLHVLVIQLLLFGSILAPLASGQRHPPASNSAARACSDLQRQLGTTIIQTSSGAEYRNISSGAWNRHNALAQPACIALPTSAADVQAVQKSIFRYGVRYAVQAGGHSAGAGWSSVDGGILISFSYMKSISYDSARDLVTLQPGIRWGETLDPLEPFGIAIMGGRLPDVGTGLLLGGGLSYLSAGHGFSVDALVEADVVLVNGDLVTATATNRYSDLFKALKGGANRFGIVTRYVLKPVHVGRRADKAFYGGTIFYDNSTSEALLKATANFINNVNDPKASIFTVLSISLTNNTIFPINFATFFYHGTSPPPAIYGEFLALPNLGSSVGLYSYVEAMNLVGTGREGSGQGQMFGASAFGSVDYETQLGRSGSGSDPYARYFKAYGDFVKYGEKVLGNPSAPGAGSGGIDDPAKDGVEFSLLAFTSVQKSQVLAGRTSGGGNIIDPPLTNYNLVQFHTQMPPGQDGVPNRVRDARKELLNKLTPSPGLPLYIGECDKSQNVFSTYGGYNQLKRTYNKYDPTRFNIRYTDGPLGL</sequence>
<evidence type="ECO:0000256" key="1">
    <source>
        <dbReference type="ARBA" id="ARBA00005466"/>
    </source>
</evidence>
<evidence type="ECO:0000256" key="4">
    <source>
        <dbReference type="ARBA" id="ARBA00023002"/>
    </source>
</evidence>
<evidence type="ECO:0000256" key="3">
    <source>
        <dbReference type="ARBA" id="ARBA00022827"/>
    </source>
</evidence>
<dbReference type="Pfam" id="PF01565">
    <property type="entry name" value="FAD_binding_4"/>
    <property type="match status" value="1"/>
</dbReference>
<feature type="chain" id="PRO_5021310527" evidence="5">
    <location>
        <begin position="30"/>
        <end position="539"/>
    </location>
</feature>
<keyword evidence="8" id="KW-1185">Reference proteome</keyword>
<dbReference type="PANTHER" id="PTHR42973:SF13">
    <property type="entry name" value="FAD-BINDING PCMH-TYPE DOMAIN-CONTAINING PROTEIN"/>
    <property type="match status" value="1"/>
</dbReference>
<protein>
    <submittedName>
        <fullName evidence="7">FAD-binding domain-containing protein</fullName>
    </submittedName>
</protein>
<dbReference type="GO" id="GO:0016491">
    <property type="term" value="F:oxidoreductase activity"/>
    <property type="evidence" value="ECO:0007669"/>
    <property type="project" value="UniProtKB-KW"/>
</dbReference>
<evidence type="ECO:0000313" key="8">
    <source>
        <dbReference type="Proteomes" id="UP000298030"/>
    </source>
</evidence>
<accession>A0A4Y7SXT1</accession>
<dbReference type="STRING" id="71717.A0A4Y7SXT1"/>
<dbReference type="InterPro" id="IPR016169">
    <property type="entry name" value="FAD-bd_PCMH_sub2"/>
</dbReference>
<evidence type="ECO:0000256" key="2">
    <source>
        <dbReference type="ARBA" id="ARBA00022630"/>
    </source>
</evidence>
<dbReference type="InterPro" id="IPR016166">
    <property type="entry name" value="FAD-bd_PCMH"/>
</dbReference>
<reference evidence="7 8" key="1">
    <citation type="journal article" date="2019" name="Nat. Ecol. Evol.">
        <title>Megaphylogeny resolves global patterns of mushroom evolution.</title>
        <authorList>
            <person name="Varga T."/>
            <person name="Krizsan K."/>
            <person name="Foldi C."/>
            <person name="Dima B."/>
            <person name="Sanchez-Garcia M."/>
            <person name="Sanchez-Ramirez S."/>
            <person name="Szollosi G.J."/>
            <person name="Szarkandi J.G."/>
            <person name="Papp V."/>
            <person name="Albert L."/>
            <person name="Andreopoulos W."/>
            <person name="Angelini C."/>
            <person name="Antonin V."/>
            <person name="Barry K.W."/>
            <person name="Bougher N.L."/>
            <person name="Buchanan P."/>
            <person name="Buyck B."/>
            <person name="Bense V."/>
            <person name="Catcheside P."/>
            <person name="Chovatia M."/>
            <person name="Cooper J."/>
            <person name="Damon W."/>
            <person name="Desjardin D."/>
            <person name="Finy P."/>
            <person name="Geml J."/>
            <person name="Haridas S."/>
            <person name="Hughes K."/>
            <person name="Justo A."/>
            <person name="Karasinski D."/>
            <person name="Kautmanova I."/>
            <person name="Kiss B."/>
            <person name="Kocsube S."/>
            <person name="Kotiranta H."/>
            <person name="LaButti K.M."/>
            <person name="Lechner B.E."/>
            <person name="Liimatainen K."/>
            <person name="Lipzen A."/>
            <person name="Lukacs Z."/>
            <person name="Mihaltcheva S."/>
            <person name="Morgado L.N."/>
            <person name="Niskanen T."/>
            <person name="Noordeloos M.E."/>
            <person name="Ohm R.A."/>
            <person name="Ortiz-Santana B."/>
            <person name="Ovrebo C."/>
            <person name="Racz N."/>
            <person name="Riley R."/>
            <person name="Savchenko A."/>
            <person name="Shiryaev A."/>
            <person name="Soop K."/>
            <person name="Spirin V."/>
            <person name="Szebenyi C."/>
            <person name="Tomsovsky M."/>
            <person name="Tulloss R.E."/>
            <person name="Uehling J."/>
            <person name="Grigoriev I.V."/>
            <person name="Vagvolgyi C."/>
            <person name="Papp T."/>
            <person name="Martin F.M."/>
            <person name="Miettinen O."/>
            <person name="Hibbett D.S."/>
            <person name="Nagy L.G."/>
        </authorList>
    </citation>
    <scope>NUCLEOTIDE SEQUENCE [LARGE SCALE GENOMIC DNA]</scope>
    <source>
        <strain evidence="7 8">FP101781</strain>
    </source>
</reference>
<dbReference type="PANTHER" id="PTHR42973">
    <property type="entry name" value="BINDING OXIDOREDUCTASE, PUTATIVE (AFU_ORTHOLOGUE AFUA_1G17690)-RELATED"/>
    <property type="match status" value="1"/>
</dbReference>
<dbReference type="PROSITE" id="PS51387">
    <property type="entry name" value="FAD_PCMH"/>
    <property type="match status" value="1"/>
</dbReference>
<gene>
    <name evidence="7" type="ORF">FA13DRAFT_1795898</name>
</gene>
<dbReference type="SUPFAM" id="SSF56176">
    <property type="entry name" value="FAD-binding/transporter-associated domain-like"/>
    <property type="match status" value="1"/>
</dbReference>
<dbReference type="InterPro" id="IPR050416">
    <property type="entry name" value="FAD-linked_Oxidoreductase"/>
</dbReference>
<feature type="domain" description="FAD-binding PCMH-type" evidence="6">
    <location>
        <begin position="76"/>
        <end position="247"/>
    </location>
</feature>
<keyword evidence="5" id="KW-0732">Signal</keyword>
<dbReference type="InterPro" id="IPR036318">
    <property type="entry name" value="FAD-bd_PCMH-like_sf"/>
</dbReference>
<proteinExistence type="inferred from homology"/>
<evidence type="ECO:0000313" key="7">
    <source>
        <dbReference type="EMBL" id="TEB26039.1"/>
    </source>
</evidence>
<name>A0A4Y7SXT1_COPMI</name>
<dbReference type="Proteomes" id="UP000298030">
    <property type="component" value="Unassembled WGS sequence"/>
</dbReference>
<keyword evidence="4" id="KW-0560">Oxidoreductase</keyword>
<dbReference type="AlphaFoldDB" id="A0A4Y7SXT1"/>